<dbReference type="Proteomes" id="UP000821845">
    <property type="component" value="Chromosome 1"/>
</dbReference>
<dbReference type="EMBL" id="CM023481">
    <property type="protein sequence ID" value="KAH6947610.1"/>
    <property type="molecule type" value="Genomic_DNA"/>
</dbReference>
<evidence type="ECO:0000313" key="2">
    <source>
        <dbReference type="Proteomes" id="UP000821845"/>
    </source>
</evidence>
<sequence length="82" mass="8824">MFQVQRAKRSWYPAFVLKAQSPMVMAPEAVEPSSPGRRQPGCVPASLWSDEGPPFAHAYLVAGNASESGKLDAGPALYYGQN</sequence>
<protein>
    <submittedName>
        <fullName evidence="1">Uncharacterized protein</fullName>
    </submittedName>
</protein>
<reference evidence="1" key="1">
    <citation type="submission" date="2020-05" db="EMBL/GenBank/DDBJ databases">
        <title>Large-scale comparative analyses of tick genomes elucidate their genetic diversity and vector capacities.</title>
        <authorList>
            <person name="Jia N."/>
            <person name="Wang J."/>
            <person name="Shi W."/>
            <person name="Du L."/>
            <person name="Sun Y."/>
            <person name="Zhan W."/>
            <person name="Jiang J."/>
            <person name="Wang Q."/>
            <person name="Zhang B."/>
            <person name="Ji P."/>
            <person name="Sakyi L.B."/>
            <person name="Cui X."/>
            <person name="Yuan T."/>
            <person name="Jiang B."/>
            <person name="Yang W."/>
            <person name="Lam T.T.-Y."/>
            <person name="Chang Q."/>
            <person name="Ding S."/>
            <person name="Wang X."/>
            <person name="Zhu J."/>
            <person name="Ruan X."/>
            <person name="Zhao L."/>
            <person name="Wei J."/>
            <person name="Que T."/>
            <person name="Du C."/>
            <person name="Cheng J."/>
            <person name="Dai P."/>
            <person name="Han X."/>
            <person name="Huang E."/>
            <person name="Gao Y."/>
            <person name="Liu J."/>
            <person name="Shao H."/>
            <person name="Ye R."/>
            <person name="Li L."/>
            <person name="Wei W."/>
            <person name="Wang X."/>
            <person name="Wang C."/>
            <person name="Yang T."/>
            <person name="Huo Q."/>
            <person name="Li W."/>
            <person name="Guo W."/>
            <person name="Chen H."/>
            <person name="Zhou L."/>
            <person name="Ni X."/>
            <person name="Tian J."/>
            <person name="Zhou Y."/>
            <person name="Sheng Y."/>
            <person name="Liu T."/>
            <person name="Pan Y."/>
            <person name="Xia L."/>
            <person name="Li J."/>
            <person name="Zhao F."/>
            <person name="Cao W."/>
        </authorList>
    </citation>
    <scope>NUCLEOTIDE SEQUENCE</scope>
    <source>
        <strain evidence="1">Hyas-2018</strain>
    </source>
</reference>
<gene>
    <name evidence="1" type="ORF">HPB50_020187</name>
</gene>
<name>A0ACB7TLC8_HYAAI</name>
<organism evidence="1 2">
    <name type="scientific">Hyalomma asiaticum</name>
    <name type="common">Tick</name>
    <dbReference type="NCBI Taxonomy" id="266040"/>
    <lineage>
        <taxon>Eukaryota</taxon>
        <taxon>Metazoa</taxon>
        <taxon>Ecdysozoa</taxon>
        <taxon>Arthropoda</taxon>
        <taxon>Chelicerata</taxon>
        <taxon>Arachnida</taxon>
        <taxon>Acari</taxon>
        <taxon>Parasitiformes</taxon>
        <taxon>Ixodida</taxon>
        <taxon>Ixodoidea</taxon>
        <taxon>Ixodidae</taxon>
        <taxon>Hyalomminae</taxon>
        <taxon>Hyalomma</taxon>
    </lineage>
</organism>
<comment type="caution">
    <text evidence="1">The sequence shown here is derived from an EMBL/GenBank/DDBJ whole genome shotgun (WGS) entry which is preliminary data.</text>
</comment>
<proteinExistence type="predicted"/>
<keyword evidence="2" id="KW-1185">Reference proteome</keyword>
<accession>A0ACB7TLC8</accession>
<evidence type="ECO:0000313" key="1">
    <source>
        <dbReference type="EMBL" id="KAH6947610.1"/>
    </source>
</evidence>